<keyword evidence="7" id="KW-0175">Coiled coil</keyword>
<dbReference type="PANTHER" id="PTHR12825">
    <property type="entry name" value="BNIP1-RELATED"/>
    <property type="match status" value="1"/>
</dbReference>
<dbReference type="PANTHER" id="PTHR12825:SF0">
    <property type="entry name" value="VESICLE TRANSPORT PROTEIN SEC20"/>
    <property type="match status" value="1"/>
</dbReference>
<keyword evidence="6" id="KW-1133">Transmembrane helix</keyword>
<feature type="domain" description="Sec20 C-terminal" evidence="11">
    <location>
        <begin position="86"/>
        <end position="175"/>
    </location>
</feature>
<comment type="similarity">
    <text evidence="9">Belongs to the SEC20 family.</text>
</comment>
<protein>
    <recommendedName>
        <fullName evidence="11">Sec20 C-terminal domain-containing protein</fullName>
    </recommendedName>
</protein>
<feature type="compositionally biased region" description="Polar residues" evidence="10">
    <location>
        <begin position="41"/>
        <end position="54"/>
    </location>
</feature>
<dbReference type="GO" id="GO:0006890">
    <property type="term" value="P:retrograde vesicle-mediated transport, Golgi to endoplasmic reticulum"/>
    <property type="evidence" value="ECO:0007669"/>
    <property type="project" value="InterPro"/>
</dbReference>
<feature type="compositionally biased region" description="Basic and acidic residues" evidence="10">
    <location>
        <begin position="277"/>
        <end position="302"/>
    </location>
</feature>
<dbReference type="GO" id="GO:0005789">
    <property type="term" value="C:endoplasmic reticulum membrane"/>
    <property type="evidence" value="ECO:0007669"/>
    <property type="project" value="UniProtKB-SubCell"/>
</dbReference>
<keyword evidence="2" id="KW-0813">Transport</keyword>
<dbReference type="Proteomes" id="UP000007115">
    <property type="component" value="Unassembled WGS sequence"/>
</dbReference>
<feature type="compositionally biased region" description="Polar residues" evidence="10">
    <location>
        <begin position="63"/>
        <end position="75"/>
    </location>
</feature>
<dbReference type="Pfam" id="PF03908">
    <property type="entry name" value="Sec20"/>
    <property type="match status" value="1"/>
</dbReference>
<dbReference type="EMBL" id="ABDF02000004">
    <property type="protein sequence ID" value="EHK25058.1"/>
    <property type="molecule type" value="Genomic_DNA"/>
</dbReference>
<evidence type="ECO:0000256" key="4">
    <source>
        <dbReference type="ARBA" id="ARBA00022824"/>
    </source>
</evidence>
<dbReference type="InParanoid" id="G9MKL5"/>
<evidence type="ECO:0000256" key="7">
    <source>
        <dbReference type="ARBA" id="ARBA00023054"/>
    </source>
</evidence>
<sequence>MLLCSYRSTLRKARLSAKKNLERARRLERELMVQSFAEPISETNTSAGGSTEESQAVARPTRHTYSQNRQLQSSLSEEDRQTVGASSNVTNALRRTHALIAAELTKSEFARQTLTESSAALKKLDDSYTSLDGMLASSRDLLGTLLKSQKSDTWYLQTTLYMLMVTAAWLVFRRLLYGPLWWLVWLPLRILFGVGTKAGSAVMHSRGPGQSGKAGVVIDNEIRVDGLPDESLPTAVVGRESKAAEAEGESMVEKVGKIVDAVHEADELGSIPEEHEEDHGDDVQGREAAEVVVEDSRPRDEL</sequence>
<evidence type="ECO:0000256" key="5">
    <source>
        <dbReference type="ARBA" id="ARBA00022892"/>
    </source>
</evidence>
<evidence type="ECO:0000256" key="9">
    <source>
        <dbReference type="ARBA" id="ARBA00037934"/>
    </source>
</evidence>
<dbReference type="STRING" id="413071.G9MKL5"/>
<dbReference type="AlphaFoldDB" id="G9MKL5"/>
<evidence type="ECO:0000256" key="2">
    <source>
        <dbReference type="ARBA" id="ARBA00022448"/>
    </source>
</evidence>
<keyword evidence="8" id="KW-0472">Membrane</keyword>
<gene>
    <name evidence="12" type="ORF">TRIVIDRAFT_30855</name>
</gene>
<dbReference type="RefSeq" id="XP_013959251.1">
    <property type="nucleotide sequence ID" value="XM_014103776.1"/>
</dbReference>
<dbReference type="GO" id="GO:0005484">
    <property type="term" value="F:SNAP receptor activity"/>
    <property type="evidence" value="ECO:0007669"/>
    <property type="project" value="InterPro"/>
</dbReference>
<dbReference type="GO" id="GO:0031201">
    <property type="term" value="C:SNARE complex"/>
    <property type="evidence" value="ECO:0007669"/>
    <property type="project" value="TreeGrafter"/>
</dbReference>
<keyword evidence="3" id="KW-0812">Transmembrane</keyword>
<feature type="region of interest" description="Disordered" evidence="10">
    <location>
        <begin position="266"/>
        <end position="302"/>
    </location>
</feature>
<organism evidence="12 13">
    <name type="scientific">Hypocrea virens (strain Gv29-8 / FGSC 10586)</name>
    <name type="common">Gliocladium virens</name>
    <name type="synonym">Trichoderma virens</name>
    <dbReference type="NCBI Taxonomy" id="413071"/>
    <lineage>
        <taxon>Eukaryota</taxon>
        <taxon>Fungi</taxon>
        <taxon>Dikarya</taxon>
        <taxon>Ascomycota</taxon>
        <taxon>Pezizomycotina</taxon>
        <taxon>Sordariomycetes</taxon>
        <taxon>Hypocreomycetidae</taxon>
        <taxon>Hypocreales</taxon>
        <taxon>Hypocreaceae</taxon>
        <taxon>Trichoderma</taxon>
    </lineage>
</organism>
<evidence type="ECO:0000256" key="10">
    <source>
        <dbReference type="SAM" id="MobiDB-lite"/>
    </source>
</evidence>
<dbReference type="eggNOG" id="ENOG502S7WD">
    <property type="taxonomic scope" value="Eukaryota"/>
</dbReference>
<accession>G9MKL5</accession>
<dbReference type="VEuPathDB" id="FungiDB:TRIVIDRAFT_30855"/>
<evidence type="ECO:0000256" key="8">
    <source>
        <dbReference type="ARBA" id="ARBA00023136"/>
    </source>
</evidence>
<evidence type="ECO:0000256" key="3">
    <source>
        <dbReference type="ARBA" id="ARBA00022692"/>
    </source>
</evidence>
<evidence type="ECO:0000256" key="6">
    <source>
        <dbReference type="ARBA" id="ARBA00022989"/>
    </source>
</evidence>
<keyword evidence="13" id="KW-1185">Reference proteome</keyword>
<dbReference type="OMA" id="WYLETTF"/>
<evidence type="ECO:0000313" key="12">
    <source>
        <dbReference type="EMBL" id="EHK25058.1"/>
    </source>
</evidence>
<dbReference type="OrthoDB" id="46868at2759"/>
<reference evidence="12 13" key="1">
    <citation type="journal article" date="2011" name="Genome Biol.">
        <title>Comparative genome sequence analysis underscores mycoparasitism as the ancestral life style of Trichoderma.</title>
        <authorList>
            <person name="Kubicek C.P."/>
            <person name="Herrera-Estrella A."/>
            <person name="Seidl-Seiboth V."/>
            <person name="Martinez D.A."/>
            <person name="Druzhinina I.S."/>
            <person name="Thon M."/>
            <person name="Zeilinger S."/>
            <person name="Casas-Flores S."/>
            <person name="Horwitz B.A."/>
            <person name="Mukherjee P.K."/>
            <person name="Mukherjee M."/>
            <person name="Kredics L."/>
            <person name="Alcaraz L.D."/>
            <person name="Aerts A."/>
            <person name="Antal Z."/>
            <person name="Atanasova L."/>
            <person name="Cervantes-Badillo M.G."/>
            <person name="Challacombe J."/>
            <person name="Chertkov O."/>
            <person name="McCluskey K."/>
            <person name="Coulpier F."/>
            <person name="Deshpande N."/>
            <person name="von Doehren H."/>
            <person name="Ebbole D.J."/>
            <person name="Esquivel-Naranjo E.U."/>
            <person name="Fekete E."/>
            <person name="Flipphi M."/>
            <person name="Glaser F."/>
            <person name="Gomez-Rodriguez E.Y."/>
            <person name="Gruber S."/>
            <person name="Han C."/>
            <person name="Henrissat B."/>
            <person name="Hermosa R."/>
            <person name="Hernandez-Onate M."/>
            <person name="Karaffa L."/>
            <person name="Kosti I."/>
            <person name="Le Crom S."/>
            <person name="Lindquist E."/>
            <person name="Lucas S."/>
            <person name="Luebeck M."/>
            <person name="Luebeck P.S."/>
            <person name="Margeot A."/>
            <person name="Metz B."/>
            <person name="Misra M."/>
            <person name="Nevalainen H."/>
            <person name="Omann M."/>
            <person name="Packer N."/>
            <person name="Perrone G."/>
            <person name="Uresti-Rivera E.E."/>
            <person name="Salamov A."/>
            <person name="Schmoll M."/>
            <person name="Seiboth B."/>
            <person name="Shapiro H."/>
            <person name="Sukno S."/>
            <person name="Tamayo-Ramos J.A."/>
            <person name="Tisch D."/>
            <person name="Wiest A."/>
            <person name="Wilkinson H.H."/>
            <person name="Zhang M."/>
            <person name="Coutinho P.M."/>
            <person name="Kenerley C.M."/>
            <person name="Monte E."/>
            <person name="Baker S.E."/>
            <person name="Grigoriev I.V."/>
        </authorList>
    </citation>
    <scope>NUCLEOTIDE SEQUENCE [LARGE SCALE GENOMIC DNA]</scope>
    <source>
        <strain evidence="13">Gv29-8 / FGSC 10586</strain>
    </source>
</reference>
<comment type="caution">
    <text evidence="12">The sequence shown here is derived from an EMBL/GenBank/DDBJ whole genome shotgun (WGS) entry which is preliminary data.</text>
</comment>
<dbReference type="GeneID" id="25792927"/>
<feature type="region of interest" description="Disordered" evidence="10">
    <location>
        <begin position="38"/>
        <end position="86"/>
    </location>
</feature>
<keyword evidence="5" id="KW-0931">ER-Golgi transport</keyword>
<comment type="subcellular location">
    <subcellularLocation>
        <location evidence="1">Endoplasmic reticulum membrane</location>
        <topology evidence="1">Single-pass type IV membrane protein</topology>
    </subcellularLocation>
</comment>
<evidence type="ECO:0000256" key="1">
    <source>
        <dbReference type="ARBA" id="ARBA00004163"/>
    </source>
</evidence>
<proteinExistence type="inferred from homology"/>
<evidence type="ECO:0000259" key="11">
    <source>
        <dbReference type="Pfam" id="PF03908"/>
    </source>
</evidence>
<keyword evidence="4" id="KW-0256">Endoplasmic reticulum</keyword>
<dbReference type="InterPro" id="IPR056173">
    <property type="entry name" value="Sec20_C"/>
</dbReference>
<name>G9MKL5_HYPVG</name>
<dbReference type="InterPro" id="IPR005606">
    <property type="entry name" value="Sec20"/>
</dbReference>
<dbReference type="HOGENOM" id="CLU_038503_0_0_1"/>
<evidence type="ECO:0000313" key="13">
    <source>
        <dbReference type="Proteomes" id="UP000007115"/>
    </source>
</evidence>